<sequence>MTRVLLLCLAFSTTIHAQWTTSRIQGSPEAAKPCIPEQAFPGIVLHEALEMVPMPGARRFIAVEKGGKIWSFKDAPDARQQDLLIDLKPGHPQLQYAYGIAFHPKWRENGHVFLCYAYGDKVPDGTKLSRFKLSQQEPPVLDPTSETVLLTWRSGGHNGASLQFGPDGMLYISTGDSEVPSPPDPLNTGQDISDLLSSILRIDVDRTENGQAYAIPPDNPFLKTPNAMPEIWAFGFRNPWKISFDGKGRLWCGDVGWELWEMIHLVQRGGNHGWSAYEASQPIKPETQRPEPVIPPVAAHPHTEAASITGGYVYHGNRFPELKDAYIYGDYETGKIWALWHDGKQVTRREEIADTPHKIVTFGQSEDGELYWMNWEKDTRIYRLAPNPSVAKPSQFPHKLSETGLFKDTASQTPAAGVLPFEIAEPMWQDGATATRFIALPQSSRIKTTRGGPPAKPNYKVEWPADSVLARTITWPATQQRIETQVLHFDGETWNGYSYRWNEKGTDAELVKADGEEFTVQKQPWRIHSRGECARCHTNWSGFTLGFQPDQLVRIAGKEPADVSELFDGPFTEWQPAHLVSSHDPKPPLETRARSWLHANCAHCHRRHGGGSVPLMLNFDLPTAETMTVYEKPTRGDFGISDPAVIYPWAPHRSILFQRVARTGSGHMPMIGARDPDPAGLKLLWEWISGISPKKGPAESYVSKEDMLQKGDSEHEAELLSGRHPENEHRIHADPLHWFRSSPTHLMMAVSNEQIPQPRRAAAIKAAMASGDPNITSLFERFLPPDQRVKTLGMNFDVKKLLAVQGNAKRGGELLSMTGKMAACFACHIINGSGHDFGPDLSKVGARLTREQILESLKQPSKVIAKGYETWVVTLKDGRVQTGFITRSNGGSTTMKLPGGQPQAIAQDQIQSQQSQPSSLMPEGLLQSMTEQEAADVVSYLSGLK</sequence>
<dbReference type="Gene3D" id="2.120.10.30">
    <property type="entry name" value="TolB, C-terminal domain"/>
    <property type="match status" value="1"/>
</dbReference>
<protein>
    <submittedName>
        <fullName evidence="7">PQQ-dependent sugar dehydrogenase</fullName>
    </submittedName>
</protein>
<evidence type="ECO:0000256" key="2">
    <source>
        <dbReference type="ARBA" id="ARBA00022723"/>
    </source>
</evidence>
<keyword evidence="5" id="KW-0732">Signal</keyword>
<accession>A0ABW0KMN4</accession>
<evidence type="ECO:0000256" key="1">
    <source>
        <dbReference type="ARBA" id="ARBA00022617"/>
    </source>
</evidence>
<dbReference type="PANTHER" id="PTHR19328">
    <property type="entry name" value="HEDGEHOG-INTERACTING PROTEIN"/>
    <property type="match status" value="1"/>
</dbReference>
<dbReference type="PANTHER" id="PTHR19328:SF75">
    <property type="entry name" value="ALDOSE SUGAR DEHYDROGENASE YLII"/>
    <property type="match status" value="1"/>
</dbReference>
<keyword evidence="1 4" id="KW-0349">Heme</keyword>
<dbReference type="SUPFAM" id="SSF50952">
    <property type="entry name" value="Soluble quinoprotein glucose dehydrogenase"/>
    <property type="match status" value="1"/>
</dbReference>
<dbReference type="InterPro" id="IPR011041">
    <property type="entry name" value="Quinoprot_gluc/sorb_DH_b-prop"/>
</dbReference>
<evidence type="ECO:0000313" key="7">
    <source>
        <dbReference type="EMBL" id="MFC5454659.1"/>
    </source>
</evidence>
<dbReference type="Pfam" id="PF07995">
    <property type="entry name" value="GSDH"/>
    <property type="match status" value="1"/>
</dbReference>
<dbReference type="InterPro" id="IPR009056">
    <property type="entry name" value="Cyt_c-like_dom"/>
</dbReference>
<dbReference type="Gene3D" id="1.10.760.10">
    <property type="entry name" value="Cytochrome c-like domain"/>
    <property type="match status" value="1"/>
</dbReference>
<evidence type="ECO:0000259" key="6">
    <source>
        <dbReference type="PROSITE" id="PS51007"/>
    </source>
</evidence>
<evidence type="ECO:0000256" key="4">
    <source>
        <dbReference type="PROSITE-ProRule" id="PRU00433"/>
    </source>
</evidence>
<comment type="caution">
    <text evidence="7">The sequence shown here is derived from an EMBL/GenBank/DDBJ whole genome shotgun (WGS) entry which is preliminary data.</text>
</comment>
<feature type="chain" id="PRO_5045259926" evidence="5">
    <location>
        <begin position="18"/>
        <end position="945"/>
    </location>
</feature>
<dbReference type="NCBIfam" id="TIGR02603">
    <property type="entry name" value="CxxCH_TIGR02603"/>
    <property type="match status" value="1"/>
</dbReference>
<feature type="signal peptide" evidence="5">
    <location>
        <begin position="1"/>
        <end position="17"/>
    </location>
</feature>
<dbReference type="InterPro" id="IPR013427">
    <property type="entry name" value="Haem-bd_dom_put"/>
</dbReference>
<feature type="domain" description="Cytochrome c" evidence="6">
    <location>
        <begin position="806"/>
        <end position="945"/>
    </location>
</feature>
<dbReference type="InterPro" id="IPR011042">
    <property type="entry name" value="6-blade_b-propeller_TolB-like"/>
</dbReference>
<gene>
    <name evidence="7" type="ORF">ACFQDI_07345</name>
</gene>
<dbReference type="PROSITE" id="PS51007">
    <property type="entry name" value="CYTC"/>
    <property type="match status" value="1"/>
</dbReference>
<evidence type="ECO:0000256" key="5">
    <source>
        <dbReference type="SAM" id="SignalP"/>
    </source>
</evidence>
<dbReference type="RefSeq" id="WP_377164961.1">
    <property type="nucleotide sequence ID" value="NZ_JBHSMQ010000002.1"/>
</dbReference>
<keyword evidence="3 4" id="KW-0408">Iron</keyword>
<keyword evidence="8" id="KW-1185">Reference proteome</keyword>
<evidence type="ECO:0000313" key="8">
    <source>
        <dbReference type="Proteomes" id="UP001596052"/>
    </source>
</evidence>
<keyword evidence="2 4" id="KW-0479">Metal-binding</keyword>
<evidence type="ECO:0000256" key="3">
    <source>
        <dbReference type="ARBA" id="ARBA00023004"/>
    </source>
</evidence>
<dbReference type="InterPro" id="IPR036909">
    <property type="entry name" value="Cyt_c-like_dom_sf"/>
</dbReference>
<name>A0ABW0KMN4_9BACT</name>
<dbReference type="SUPFAM" id="SSF46626">
    <property type="entry name" value="Cytochrome c"/>
    <property type="match status" value="1"/>
</dbReference>
<proteinExistence type="predicted"/>
<dbReference type="Proteomes" id="UP001596052">
    <property type="component" value="Unassembled WGS sequence"/>
</dbReference>
<reference evidence="8" key="1">
    <citation type="journal article" date="2019" name="Int. J. Syst. Evol. Microbiol.">
        <title>The Global Catalogue of Microorganisms (GCM) 10K type strain sequencing project: providing services to taxonomists for standard genome sequencing and annotation.</title>
        <authorList>
            <consortium name="The Broad Institute Genomics Platform"/>
            <consortium name="The Broad Institute Genome Sequencing Center for Infectious Disease"/>
            <person name="Wu L."/>
            <person name="Ma J."/>
        </authorList>
    </citation>
    <scope>NUCLEOTIDE SEQUENCE [LARGE SCALE GENOMIC DNA]</scope>
    <source>
        <strain evidence="8">CGMCC 4.1469</strain>
    </source>
</reference>
<organism evidence="7 8">
    <name type="scientific">Prosthecobacter fluviatilis</name>
    <dbReference type="NCBI Taxonomy" id="445931"/>
    <lineage>
        <taxon>Bacteria</taxon>
        <taxon>Pseudomonadati</taxon>
        <taxon>Verrucomicrobiota</taxon>
        <taxon>Verrucomicrobiia</taxon>
        <taxon>Verrucomicrobiales</taxon>
        <taxon>Verrucomicrobiaceae</taxon>
        <taxon>Prosthecobacter</taxon>
    </lineage>
</organism>
<dbReference type="InterPro" id="IPR012938">
    <property type="entry name" value="Glc/Sorbosone_DH"/>
</dbReference>
<dbReference type="EMBL" id="JBHSMQ010000002">
    <property type="protein sequence ID" value="MFC5454659.1"/>
    <property type="molecule type" value="Genomic_DNA"/>
</dbReference>